<dbReference type="GO" id="GO:0005524">
    <property type="term" value="F:ATP binding"/>
    <property type="evidence" value="ECO:0007669"/>
    <property type="project" value="UniProtKB-UniRule"/>
</dbReference>
<dbReference type="Pfam" id="PF07478">
    <property type="entry name" value="Dala_Dala_lig_C"/>
    <property type="match status" value="1"/>
</dbReference>
<evidence type="ECO:0000313" key="5">
    <source>
        <dbReference type="EMBL" id="OEF96842.1"/>
    </source>
</evidence>
<dbReference type="OrthoDB" id="9813261at2"/>
<keyword evidence="2" id="KW-0436">Ligase</keyword>
<proteinExistence type="inferred from homology"/>
<comment type="caution">
    <text evidence="5">The sequence shown here is derived from an EMBL/GenBank/DDBJ whole genome shotgun (WGS) entry which is preliminary data.</text>
</comment>
<feature type="domain" description="ATP-grasp" evidence="4">
    <location>
        <begin position="112"/>
        <end position="314"/>
    </location>
</feature>
<keyword evidence="6" id="KW-1185">Reference proteome</keyword>
<dbReference type="GO" id="GO:0008716">
    <property type="term" value="F:D-alanine-D-alanine ligase activity"/>
    <property type="evidence" value="ECO:0007669"/>
    <property type="project" value="InterPro"/>
</dbReference>
<reference evidence="5 6" key="1">
    <citation type="submission" date="2016-09" db="EMBL/GenBank/DDBJ databases">
        <title>Draft genome sequence for the type strain of Desulfuribacillus alkaliarsenatis AHT28, an obligately anaerobic, sulfidogenic bacterium isolated from Russian soda lake sediments.</title>
        <authorList>
            <person name="Abin C.A."/>
            <person name="Hollibaugh J.T."/>
        </authorList>
    </citation>
    <scope>NUCLEOTIDE SEQUENCE [LARGE SCALE GENOMIC DNA]</scope>
    <source>
        <strain evidence="5 6">AHT28</strain>
    </source>
</reference>
<dbReference type="InterPro" id="IPR011095">
    <property type="entry name" value="Dala_Dala_lig_C"/>
</dbReference>
<evidence type="ECO:0000256" key="2">
    <source>
        <dbReference type="ARBA" id="ARBA00022598"/>
    </source>
</evidence>
<evidence type="ECO:0000256" key="1">
    <source>
        <dbReference type="ARBA" id="ARBA00010871"/>
    </source>
</evidence>
<dbReference type="Gene3D" id="3.30.470.20">
    <property type="entry name" value="ATP-grasp fold, B domain"/>
    <property type="match status" value="1"/>
</dbReference>
<name>A0A1E5G1Y9_9FIRM</name>
<dbReference type="PROSITE" id="PS50975">
    <property type="entry name" value="ATP_GRASP"/>
    <property type="match status" value="1"/>
</dbReference>
<comment type="similarity">
    <text evidence="1">Belongs to the D-alanine--D-alanine ligase family.</text>
</comment>
<evidence type="ECO:0000259" key="4">
    <source>
        <dbReference type="PROSITE" id="PS50975"/>
    </source>
</evidence>
<dbReference type="Proteomes" id="UP000094296">
    <property type="component" value="Unassembled WGS sequence"/>
</dbReference>
<dbReference type="InterPro" id="IPR011761">
    <property type="entry name" value="ATP-grasp"/>
</dbReference>
<evidence type="ECO:0000256" key="3">
    <source>
        <dbReference type="PROSITE-ProRule" id="PRU00409"/>
    </source>
</evidence>
<organism evidence="5 6">
    <name type="scientific">Desulfuribacillus alkaliarsenatis</name>
    <dbReference type="NCBI Taxonomy" id="766136"/>
    <lineage>
        <taxon>Bacteria</taxon>
        <taxon>Bacillati</taxon>
        <taxon>Bacillota</taxon>
        <taxon>Desulfuribacillia</taxon>
        <taxon>Desulfuribacillales</taxon>
        <taxon>Desulfuribacillaceae</taxon>
        <taxon>Desulfuribacillus</taxon>
    </lineage>
</organism>
<evidence type="ECO:0000313" key="6">
    <source>
        <dbReference type="Proteomes" id="UP000094296"/>
    </source>
</evidence>
<dbReference type="AlphaFoldDB" id="A0A1E5G1Y9"/>
<dbReference type="PANTHER" id="PTHR23132">
    <property type="entry name" value="D-ALANINE--D-ALANINE LIGASE"/>
    <property type="match status" value="1"/>
</dbReference>
<dbReference type="Gene3D" id="3.30.1490.20">
    <property type="entry name" value="ATP-grasp fold, A domain"/>
    <property type="match status" value="1"/>
</dbReference>
<keyword evidence="3" id="KW-0067">ATP-binding</keyword>
<keyword evidence="3" id="KW-0547">Nucleotide-binding</keyword>
<gene>
    <name evidence="5" type="ORF">BHF68_07220</name>
</gene>
<accession>A0A1E5G1Y9</accession>
<dbReference type="PANTHER" id="PTHR23132:SF23">
    <property type="entry name" value="D-ALANINE--D-ALANINE LIGASE B"/>
    <property type="match status" value="1"/>
</dbReference>
<dbReference type="GO" id="GO:0046872">
    <property type="term" value="F:metal ion binding"/>
    <property type="evidence" value="ECO:0007669"/>
    <property type="project" value="InterPro"/>
</dbReference>
<dbReference type="EMBL" id="MIJE01000030">
    <property type="protein sequence ID" value="OEF96842.1"/>
    <property type="molecule type" value="Genomic_DNA"/>
</dbReference>
<dbReference type="STRING" id="766136.BHF68_07220"/>
<sequence>MKNIKMLYLAHYAPSYTNEPIPSDIEDRIYAEYHHRVYQILLSNFPLLVSYNNPSIMLQSELDADYIFSLYNRMPFRNSEVFVSSVAEYHNIPYLGATPNIRAIAEDKQLAKMLAKHAGVPTPKWKTYNIEAKMQQPDFKGPYFVKPRFGASSKFIDENSICYSWDDAQSRIRFLHNKSLDAILEQYITGVYYTSPVLNNFQSPFFLPSIREYSVRKGNVVTYKQKRKIDTGLYRTINEDSTLEKQLNHFSKKLYELIQPLDYTRFDFIVDNNSGIPYFIEFNVCCNLGEQSSIKQSATHIGIDYEDLLLNIVYSSLYRNNLIQNTFGKNF</sequence>
<protein>
    <recommendedName>
        <fullName evidence="4">ATP-grasp domain-containing protein</fullName>
    </recommendedName>
</protein>
<dbReference type="RefSeq" id="WP_069643425.1">
    <property type="nucleotide sequence ID" value="NZ_MIJE01000030.1"/>
</dbReference>
<dbReference type="InterPro" id="IPR013815">
    <property type="entry name" value="ATP_grasp_subdomain_1"/>
</dbReference>
<dbReference type="SUPFAM" id="SSF56059">
    <property type="entry name" value="Glutathione synthetase ATP-binding domain-like"/>
    <property type="match status" value="1"/>
</dbReference>